<dbReference type="Gene3D" id="3.40.190.10">
    <property type="entry name" value="Periplasmic binding protein-like II"/>
    <property type="match status" value="1"/>
</dbReference>
<dbReference type="GO" id="GO:0015833">
    <property type="term" value="P:peptide transport"/>
    <property type="evidence" value="ECO:0007669"/>
    <property type="project" value="TreeGrafter"/>
</dbReference>
<evidence type="ECO:0000313" key="6">
    <source>
        <dbReference type="EMBL" id="MSS13934.1"/>
    </source>
</evidence>
<keyword evidence="3" id="KW-0813">Transport</keyword>
<evidence type="ECO:0000313" key="7">
    <source>
        <dbReference type="Proteomes" id="UP000481852"/>
    </source>
</evidence>
<comment type="subcellular location">
    <subcellularLocation>
        <location evidence="1">Cell membrane</location>
        <topology evidence="1">Lipid-anchor</topology>
    </subcellularLocation>
</comment>
<keyword evidence="4" id="KW-0732">Signal</keyword>
<evidence type="ECO:0000256" key="3">
    <source>
        <dbReference type="ARBA" id="ARBA00022448"/>
    </source>
</evidence>
<dbReference type="PIRSF" id="PIRSF002741">
    <property type="entry name" value="MppA"/>
    <property type="match status" value="1"/>
</dbReference>
<dbReference type="GO" id="GO:0042597">
    <property type="term" value="C:periplasmic space"/>
    <property type="evidence" value="ECO:0007669"/>
    <property type="project" value="UniProtKB-ARBA"/>
</dbReference>
<dbReference type="InterPro" id="IPR000914">
    <property type="entry name" value="SBP_5_dom"/>
</dbReference>
<comment type="caution">
    <text evidence="6">The sequence shown here is derived from an EMBL/GenBank/DDBJ whole genome shotgun (WGS) entry which is preliminary data.</text>
</comment>
<gene>
    <name evidence="6" type="ORF">FYJ35_02570</name>
</gene>
<comment type="similarity">
    <text evidence="2">Belongs to the bacterial solute-binding protein 5 family.</text>
</comment>
<dbReference type="Pfam" id="PF00496">
    <property type="entry name" value="SBP_bac_5"/>
    <property type="match status" value="1"/>
</dbReference>
<organism evidence="6 7">
    <name type="scientific">Porcincola intestinalis</name>
    <dbReference type="NCBI Taxonomy" id="2606632"/>
    <lineage>
        <taxon>Bacteria</taxon>
        <taxon>Bacillati</taxon>
        <taxon>Bacillota</taxon>
        <taxon>Clostridia</taxon>
        <taxon>Lachnospirales</taxon>
        <taxon>Lachnospiraceae</taxon>
        <taxon>Porcincola</taxon>
    </lineage>
</organism>
<dbReference type="InterPro" id="IPR023765">
    <property type="entry name" value="SBP_5_CS"/>
</dbReference>
<feature type="domain" description="Solute-binding protein family 5" evidence="5">
    <location>
        <begin position="103"/>
        <end position="444"/>
    </location>
</feature>
<evidence type="ECO:0000256" key="1">
    <source>
        <dbReference type="ARBA" id="ARBA00004193"/>
    </source>
</evidence>
<sequence length="523" mass="56807">MGEEIPVDRRQAMNKKSLAALLTAFVLAGSLGTVCLGATTETEASRDGDVASSGDTGITIGLPQDLDSSLDPYQITAAGTREVMFNVFEGLVKPDKDGNFMDAVASSHEISDDGLTYTFTLRDGVKFHNGETVTADDVLYSFKTCADTTVNSSVASALSDIAGEKADGNTVTITLKEPLSSFLSAVSSVSIVPADYTDQASAPVGTGPYRFVSRSVQDNAAFERNDDYYGKLPQIKTVTCKIFEDNNALFTALNAGALDMAFHLTVDQTKNLTNGYKVTEGEMNLVQALYLNNAKAPFDDEKVRQALCYGIDVDSILELTEDGYGAKLGSSMYPSFKKYFDDSLTDAYPYDPEKAQQLLADAGAQGLSFTIKVPGNYTQHVDTATVIAEQLSQIGVTANIEQVDWETWLSDVYQNRDFDATVIGFDAAYLSPDALLQRWMSDDATNMIGYSNPDYDAVMKKAQSTTDDKEQTELYRQAEKILSDTAANVYIQDLADFVALSPKFTGYTPYPLYALDFSTLKLA</sequence>
<dbReference type="Proteomes" id="UP000481852">
    <property type="component" value="Unassembled WGS sequence"/>
</dbReference>
<name>A0A6L5X4Z4_9FIRM</name>
<proteinExistence type="inferred from homology"/>
<dbReference type="PROSITE" id="PS01040">
    <property type="entry name" value="SBP_BACTERIAL_5"/>
    <property type="match status" value="1"/>
</dbReference>
<dbReference type="GO" id="GO:1904680">
    <property type="term" value="F:peptide transmembrane transporter activity"/>
    <property type="evidence" value="ECO:0007669"/>
    <property type="project" value="TreeGrafter"/>
</dbReference>
<dbReference type="AlphaFoldDB" id="A0A6L5X4Z4"/>
<dbReference type="GO" id="GO:0043190">
    <property type="term" value="C:ATP-binding cassette (ABC) transporter complex"/>
    <property type="evidence" value="ECO:0007669"/>
    <property type="project" value="InterPro"/>
</dbReference>
<evidence type="ECO:0000259" key="5">
    <source>
        <dbReference type="Pfam" id="PF00496"/>
    </source>
</evidence>
<protein>
    <submittedName>
        <fullName evidence="6">ABC transporter substrate-binding protein</fullName>
    </submittedName>
</protein>
<evidence type="ECO:0000256" key="4">
    <source>
        <dbReference type="ARBA" id="ARBA00022729"/>
    </source>
</evidence>
<keyword evidence="7" id="KW-1185">Reference proteome</keyword>
<dbReference type="SUPFAM" id="SSF53850">
    <property type="entry name" value="Periplasmic binding protein-like II"/>
    <property type="match status" value="1"/>
</dbReference>
<dbReference type="PANTHER" id="PTHR30290">
    <property type="entry name" value="PERIPLASMIC BINDING COMPONENT OF ABC TRANSPORTER"/>
    <property type="match status" value="1"/>
</dbReference>
<dbReference type="Gene3D" id="3.90.76.10">
    <property type="entry name" value="Dipeptide-binding Protein, Domain 1"/>
    <property type="match status" value="1"/>
</dbReference>
<accession>A0A6L5X4Z4</accession>
<dbReference type="Gene3D" id="3.10.105.10">
    <property type="entry name" value="Dipeptide-binding Protein, Domain 3"/>
    <property type="match status" value="1"/>
</dbReference>
<dbReference type="InterPro" id="IPR030678">
    <property type="entry name" value="Peptide/Ni-bd"/>
</dbReference>
<reference evidence="6 7" key="1">
    <citation type="submission" date="2019-08" db="EMBL/GenBank/DDBJ databases">
        <title>In-depth cultivation of the pig gut microbiome towards novel bacterial diversity and tailored functional studies.</title>
        <authorList>
            <person name="Wylensek D."/>
            <person name="Hitch T.C.A."/>
            <person name="Clavel T."/>
        </authorList>
    </citation>
    <scope>NUCLEOTIDE SEQUENCE [LARGE SCALE GENOMIC DNA]</scope>
    <source>
        <strain evidence="6 7">Oil+RF-744-WCA-WT-11</strain>
    </source>
</reference>
<evidence type="ECO:0000256" key="2">
    <source>
        <dbReference type="ARBA" id="ARBA00005695"/>
    </source>
</evidence>
<dbReference type="EMBL" id="VULZ01000002">
    <property type="protein sequence ID" value="MSS13934.1"/>
    <property type="molecule type" value="Genomic_DNA"/>
</dbReference>
<dbReference type="InterPro" id="IPR039424">
    <property type="entry name" value="SBP_5"/>
</dbReference>
<dbReference type="PANTHER" id="PTHR30290:SF9">
    <property type="entry name" value="OLIGOPEPTIDE-BINDING PROTEIN APPA"/>
    <property type="match status" value="1"/>
</dbReference>